<keyword evidence="3" id="KW-1185">Reference proteome</keyword>
<keyword evidence="1" id="KW-0472">Membrane</keyword>
<sequence length="65" mass="7004">METIMFWLIGAASTSGFLITTVFAIVAIVQFTKRGYVGISARIPLSLPGAGEVERSEMRLQDGKA</sequence>
<organism evidence="2 3">
    <name type="scientific">Rhizobium herbae</name>
    <dbReference type="NCBI Taxonomy" id="508661"/>
    <lineage>
        <taxon>Bacteria</taxon>
        <taxon>Pseudomonadati</taxon>
        <taxon>Pseudomonadota</taxon>
        <taxon>Alphaproteobacteria</taxon>
        <taxon>Hyphomicrobiales</taxon>
        <taxon>Rhizobiaceae</taxon>
        <taxon>Rhizobium/Agrobacterium group</taxon>
        <taxon>Rhizobium</taxon>
    </lineage>
</organism>
<feature type="transmembrane region" description="Helical" evidence="1">
    <location>
        <begin position="6"/>
        <end position="29"/>
    </location>
</feature>
<accession>A0ABS7H7I2</accession>
<dbReference type="EMBL" id="JAEUAO010000001">
    <property type="protein sequence ID" value="MBW9063063.1"/>
    <property type="molecule type" value="Genomic_DNA"/>
</dbReference>
<evidence type="ECO:0000313" key="2">
    <source>
        <dbReference type="EMBL" id="MBW9063063.1"/>
    </source>
</evidence>
<name>A0ABS7H7I2_9HYPH</name>
<comment type="caution">
    <text evidence="2">The sequence shown here is derived from an EMBL/GenBank/DDBJ whole genome shotgun (WGS) entry which is preliminary data.</text>
</comment>
<evidence type="ECO:0000313" key="3">
    <source>
        <dbReference type="Proteomes" id="UP000757604"/>
    </source>
</evidence>
<proteinExistence type="predicted"/>
<dbReference type="Proteomes" id="UP000757604">
    <property type="component" value="Unassembled WGS sequence"/>
</dbReference>
<keyword evidence="1" id="KW-0812">Transmembrane</keyword>
<evidence type="ECO:0000256" key="1">
    <source>
        <dbReference type="SAM" id="Phobius"/>
    </source>
</evidence>
<dbReference type="RefSeq" id="WP_220371058.1">
    <property type="nucleotide sequence ID" value="NZ_JAEUAO010000001.1"/>
</dbReference>
<gene>
    <name evidence="2" type="ORF">JNB71_07000</name>
</gene>
<reference evidence="2 3" key="1">
    <citation type="journal article" date="2021" name="MBio">
        <title>Poor Competitiveness of Bradyrhizobium in Pigeon Pea Root Colonization in Indian Soils.</title>
        <authorList>
            <person name="Chalasani D."/>
            <person name="Basu A."/>
            <person name="Pullabhotla S.V.S.R.N."/>
            <person name="Jorrin B."/>
            <person name="Neal A.L."/>
            <person name="Poole P.S."/>
            <person name="Podile A.R."/>
            <person name="Tkacz A."/>
        </authorList>
    </citation>
    <scope>NUCLEOTIDE SEQUENCE [LARGE SCALE GENOMIC DNA]</scope>
    <source>
        <strain evidence="2 3">HU44</strain>
    </source>
</reference>
<protein>
    <submittedName>
        <fullName evidence="2">Uncharacterized protein</fullName>
    </submittedName>
</protein>
<keyword evidence="1" id="KW-1133">Transmembrane helix</keyword>